<name>A0A386ZG17_9NOCA</name>
<dbReference type="RefSeq" id="WP_120739880.1">
    <property type="nucleotide sequence ID" value="NZ_CP032568.1"/>
</dbReference>
<proteinExistence type="predicted"/>
<evidence type="ECO:0000259" key="1">
    <source>
        <dbReference type="PROSITE" id="PS51186"/>
    </source>
</evidence>
<organism evidence="2 3">
    <name type="scientific">Nocardia yunnanensis</name>
    <dbReference type="NCBI Taxonomy" id="2382165"/>
    <lineage>
        <taxon>Bacteria</taxon>
        <taxon>Bacillati</taxon>
        <taxon>Actinomycetota</taxon>
        <taxon>Actinomycetes</taxon>
        <taxon>Mycobacteriales</taxon>
        <taxon>Nocardiaceae</taxon>
        <taxon>Nocardia</taxon>
    </lineage>
</organism>
<dbReference type="GO" id="GO:0016747">
    <property type="term" value="F:acyltransferase activity, transferring groups other than amino-acyl groups"/>
    <property type="evidence" value="ECO:0007669"/>
    <property type="project" value="InterPro"/>
</dbReference>
<accession>A0A386ZG17</accession>
<dbReference type="SUPFAM" id="SSF55729">
    <property type="entry name" value="Acyl-CoA N-acyltransferases (Nat)"/>
    <property type="match status" value="1"/>
</dbReference>
<dbReference type="Proteomes" id="UP000267164">
    <property type="component" value="Chromosome"/>
</dbReference>
<dbReference type="KEGG" id="nyu:D7D52_24150"/>
<dbReference type="InterPro" id="IPR000182">
    <property type="entry name" value="GNAT_dom"/>
</dbReference>
<evidence type="ECO:0000313" key="3">
    <source>
        <dbReference type="Proteomes" id="UP000267164"/>
    </source>
</evidence>
<reference evidence="2 3" key="1">
    <citation type="submission" date="2018-09" db="EMBL/GenBank/DDBJ databases">
        <title>Nocardia yunnanensis sp. nov., an actinomycete isolated from a soil sample.</title>
        <authorList>
            <person name="Zhang J."/>
        </authorList>
    </citation>
    <scope>NUCLEOTIDE SEQUENCE [LARGE SCALE GENOMIC DNA]</scope>
    <source>
        <strain evidence="2 3">CFHS0054</strain>
    </source>
</reference>
<evidence type="ECO:0000313" key="2">
    <source>
        <dbReference type="EMBL" id="AYF76400.1"/>
    </source>
</evidence>
<dbReference type="OrthoDB" id="4536199at2"/>
<protein>
    <submittedName>
        <fullName evidence="2">GNAT family N-acetyltransferase</fullName>
    </submittedName>
</protein>
<dbReference type="PROSITE" id="PS51186">
    <property type="entry name" value="GNAT"/>
    <property type="match status" value="1"/>
</dbReference>
<dbReference type="InterPro" id="IPR016181">
    <property type="entry name" value="Acyl_CoA_acyltransferase"/>
</dbReference>
<dbReference type="Pfam" id="PF00583">
    <property type="entry name" value="Acetyltransf_1"/>
    <property type="match status" value="1"/>
</dbReference>
<dbReference type="AlphaFoldDB" id="A0A386ZG17"/>
<keyword evidence="3" id="KW-1185">Reference proteome</keyword>
<sequence length="193" mass="22401">MTTLPVGLEFEHYDKAQARDLRTVVEEIYRRSYIEAIASGDTFDEPESFMARFDAYTNPAQTSRFELVIARIDSEPVGQTWGWPLRPNAAWWGNLELDDPDADRQEFITETGRRTFALSELMVCAQYQGHGIARALHDDLLGHRPEERATLLVEPENSRAYAKYVKWGWHRVGTLRPRWPEAPRLDVLIRDLR</sequence>
<gene>
    <name evidence="2" type="ORF">D7D52_24150</name>
</gene>
<keyword evidence="2" id="KW-0808">Transferase</keyword>
<dbReference type="EMBL" id="CP032568">
    <property type="protein sequence ID" value="AYF76400.1"/>
    <property type="molecule type" value="Genomic_DNA"/>
</dbReference>
<dbReference type="Gene3D" id="3.40.630.30">
    <property type="match status" value="1"/>
</dbReference>
<feature type="domain" description="N-acetyltransferase" evidence="1">
    <location>
        <begin position="19"/>
        <end position="190"/>
    </location>
</feature>